<keyword evidence="12" id="KW-1185">Reference proteome</keyword>
<protein>
    <recommendedName>
        <fullName evidence="10">T2SS protein K first SAM-like domain-containing protein</fullName>
    </recommendedName>
</protein>
<comment type="caution">
    <text evidence="11">The sequence shown here is derived from an EMBL/GenBank/DDBJ whole genome shotgun (WGS) entry which is preliminary data.</text>
</comment>
<keyword evidence="5" id="KW-0997">Cell inner membrane</keyword>
<sequence length="292" mass="31337">MRANRGAALLLVLWLLLLMAGLVAVFAFSARIEAMQGGALRTQALGRLAAESGIEVAAMRLNQPDPANRWLPDGRPYGFEFEGQRIELRIVDESAKVDLNAADVALLANLMRALGIEDTRARQLAAVIQDWRDPDDLLSMEGGAEDRDYAAARREHGAKDAPFTTISELQQLLGMDEATYRLLVPHVTIHAGQPRPRPDFAQAPVLLALGLAPDQVAQLLAAREAWQPGLPLPVLPGGDTLAVVGSGTYSVASRAVRPDGQQVEVTATLRMGAAAGFGQLYAPLAWRVGEPD</sequence>
<evidence type="ECO:0000256" key="5">
    <source>
        <dbReference type="ARBA" id="ARBA00022519"/>
    </source>
</evidence>
<dbReference type="InterPro" id="IPR005628">
    <property type="entry name" value="GspK"/>
</dbReference>
<evidence type="ECO:0000256" key="7">
    <source>
        <dbReference type="ARBA" id="ARBA00022927"/>
    </source>
</evidence>
<keyword evidence="7" id="KW-0653">Protein transport</keyword>
<evidence type="ECO:0000256" key="1">
    <source>
        <dbReference type="ARBA" id="ARBA00004533"/>
    </source>
</evidence>
<evidence type="ECO:0000256" key="6">
    <source>
        <dbReference type="ARBA" id="ARBA00022692"/>
    </source>
</evidence>
<dbReference type="Proteomes" id="UP000029392">
    <property type="component" value="Unassembled WGS sequence"/>
</dbReference>
<dbReference type="RefSeq" id="WP_043803107.1">
    <property type="nucleotide sequence ID" value="NZ_AVCH01000159.1"/>
</dbReference>
<keyword evidence="3" id="KW-0813">Transport</keyword>
<evidence type="ECO:0000313" key="11">
    <source>
        <dbReference type="EMBL" id="KFN47693.1"/>
    </source>
</evidence>
<keyword evidence="4" id="KW-1003">Cell membrane</keyword>
<dbReference type="Gene3D" id="1.10.40.60">
    <property type="entry name" value="EpsJ-like"/>
    <property type="match status" value="1"/>
</dbReference>
<dbReference type="GO" id="GO:0005886">
    <property type="term" value="C:plasma membrane"/>
    <property type="evidence" value="ECO:0007669"/>
    <property type="project" value="UniProtKB-SubCell"/>
</dbReference>
<dbReference type="eggNOG" id="COG3156">
    <property type="taxonomic scope" value="Bacteria"/>
</dbReference>
<evidence type="ECO:0000256" key="8">
    <source>
        <dbReference type="ARBA" id="ARBA00022989"/>
    </source>
</evidence>
<dbReference type="GO" id="GO:0009306">
    <property type="term" value="P:protein secretion"/>
    <property type="evidence" value="ECO:0007669"/>
    <property type="project" value="InterPro"/>
</dbReference>
<dbReference type="Pfam" id="PF21687">
    <property type="entry name" value="T2SSK_1st"/>
    <property type="match status" value="1"/>
</dbReference>
<evidence type="ECO:0000256" key="4">
    <source>
        <dbReference type="ARBA" id="ARBA00022475"/>
    </source>
</evidence>
<dbReference type="STRING" id="1384054.N790_07525"/>
<name>A0A091B4Z1_9GAMM</name>
<dbReference type="EMBL" id="AVCH01000159">
    <property type="protein sequence ID" value="KFN47693.1"/>
    <property type="molecule type" value="Genomic_DNA"/>
</dbReference>
<comment type="similarity">
    <text evidence="2">Belongs to the GSP K family.</text>
</comment>
<dbReference type="OrthoDB" id="9181871at2"/>
<proteinExistence type="inferred from homology"/>
<feature type="domain" description="T2SS protein K first SAM-like" evidence="10">
    <location>
        <begin position="98"/>
        <end position="189"/>
    </location>
</feature>
<gene>
    <name evidence="11" type="ORF">N790_07525</name>
</gene>
<reference evidence="11 12" key="1">
    <citation type="submission" date="2013-09" db="EMBL/GenBank/DDBJ databases">
        <title>Genome sequencing of Arenimonas malthae.</title>
        <authorList>
            <person name="Chen F."/>
            <person name="Wang G."/>
        </authorList>
    </citation>
    <scope>NUCLEOTIDE SEQUENCE [LARGE SCALE GENOMIC DNA]</scope>
    <source>
        <strain evidence="11 12">CC-JY-1</strain>
    </source>
</reference>
<comment type="subcellular location">
    <subcellularLocation>
        <location evidence="1">Cell inner membrane</location>
    </subcellularLocation>
</comment>
<evidence type="ECO:0000256" key="2">
    <source>
        <dbReference type="ARBA" id="ARBA00007246"/>
    </source>
</evidence>
<dbReference type="AlphaFoldDB" id="A0A091B4Z1"/>
<keyword evidence="8" id="KW-1133">Transmembrane helix</keyword>
<dbReference type="InterPro" id="IPR049031">
    <property type="entry name" value="T2SSK_SAM-like_1st"/>
</dbReference>
<evidence type="ECO:0000256" key="3">
    <source>
        <dbReference type="ARBA" id="ARBA00022448"/>
    </source>
</evidence>
<accession>A0A091B4Z1</accession>
<dbReference type="PATRIC" id="fig|1384054.3.peg.1506"/>
<dbReference type="PANTHER" id="PTHR38831:SF2">
    <property type="entry name" value="TYPE II SECRETION SYSTEM PROTEIN K"/>
    <property type="match status" value="1"/>
</dbReference>
<keyword evidence="9" id="KW-0472">Membrane</keyword>
<keyword evidence="6" id="KW-0812">Transmembrane</keyword>
<evidence type="ECO:0000256" key="9">
    <source>
        <dbReference type="ARBA" id="ARBA00023136"/>
    </source>
</evidence>
<evidence type="ECO:0000313" key="12">
    <source>
        <dbReference type="Proteomes" id="UP000029392"/>
    </source>
</evidence>
<dbReference type="InterPro" id="IPR038072">
    <property type="entry name" value="GspK_central_sf"/>
</dbReference>
<dbReference type="PANTHER" id="PTHR38831">
    <property type="entry name" value="TYPE II SECRETION SYSTEM PROTEIN K"/>
    <property type="match status" value="1"/>
</dbReference>
<evidence type="ECO:0000259" key="10">
    <source>
        <dbReference type="Pfam" id="PF21687"/>
    </source>
</evidence>
<organism evidence="11 12">
    <name type="scientific">Arenimonas malthae CC-JY-1</name>
    <dbReference type="NCBI Taxonomy" id="1384054"/>
    <lineage>
        <taxon>Bacteria</taxon>
        <taxon>Pseudomonadati</taxon>
        <taxon>Pseudomonadota</taxon>
        <taxon>Gammaproteobacteria</taxon>
        <taxon>Lysobacterales</taxon>
        <taxon>Lysobacteraceae</taxon>
        <taxon>Arenimonas</taxon>
    </lineage>
</organism>
<dbReference type="SUPFAM" id="SSF158544">
    <property type="entry name" value="GspK insert domain-like"/>
    <property type="match status" value="1"/>
</dbReference>